<feature type="binding site" evidence="5">
    <location>
        <position position="328"/>
    </location>
    <ligand>
        <name>Ca(2+)</name>
        <dbReference type="ChEBI" id="CHEBI:29108"/>
    </ligand>
</feature>
<evidence type="ECO:0000256" key="1">
    <source>
        <dbReference type="ARBA" id="ARBA00006586"/>
    </source>
</evidence>
<keyword evidence="5" id="KW-0106">Calcium</keyword>
<keyword evidence="8" id="KW-1185">Reference proteome</keyword>
<evidence type="ECO:0000256" key="4">
    <source>
        <dbReference type="PIRSR" id="PIRSR001227-1"/>
    </source>
</evidence>
<keyword evidence="5" id="KW-0479">Metal-binding</keyword>
<evidence type="ECO:0000313" key="8">
    <source>
        <dbReference type="Proteomes" id="UP000473278"/>
    </source>
</evidence>
<gene>
    <name evidence="7" type="ORF">G3570_09695</name>
</gene>
<feature type="binding site" evidence="5">
    <location>
        <position position="188"/>
    </location>
    <ligand>
        <name>Ca(2+)</name>
        <dbReference type="ChEBI" id="CHEBI:29108"/>
    </ligand>
</feature>
<dbReference type="InterPro" id="IPR029055">
    <property type="entry name" value="Ntn_hydrolases_N"/>
</dbReference>
<keyword evidence="6" id="KW-0812">Transmembrane</keyword>
<dbReference type="GO" id="GO:0046872">
    <property type="term" value="F:metal ion binding"/>
    <property type="evidence" value="ECO:0007669"/>
    <property type="project" value="UniProtKB-KW"/>
</dbReference>
<dbReference type="InterPro" id="IPR002692">
    <property type="entry name" value="S45"/>
</dbReference>
<dbReference type="InterPro" id="IPR023343">
    <property type="entry name" value="Penicillin_amidase_dom1"/>
</dbReference>
<protein>
    <submittedName>
        <fullName evidence="7">Penicillin acylase family protein</fullName>
    </submittedName>
</protein>
<dbReference type="PANTHER" id="PTHR34218">
    <property type="entry name" value="PEPTIDASE S45 PENICILLIN AMIDASE"/>
    <property type="match status" value="1"/>
</dbReference>
<comment type="cofactor">
    <cofactor evidence="5">
        <name>Ca(2+)</name>
        <dbReference type="ChEBI" id="CHEBI:29108"/>
    </cofactor>
    <text evidence="5">Binds 1 Ca(2+) ion per dimer.</text>
</comment>
<dbReference type="EMBL" id="JAALLT010000003">
    <property type="protein sequence ID" value="NGP76906.1"/>
    <property type="molecule type" value="Genomic_DNA"/>
</dbReference>
<accession>A0A6M1SY76</accession>
<evidence type="ECO:0000313" key="7">
    <source>
        <dbReference type="EMBL" id="NGP76906.1"/>
    </source>
</evidence>
<dbReference type="GO" id="GO:0017000">
    <property type="term" value="P:antibiotic biosynthetic process"/>
    <property type="evidence" value="ECO:0007669"/>
    <property type="project" value="InterPro"/>
</dbReference>
<dbReference type="CDD" id="cd03747">
    <property type="entry name" value="Ntn_PGA_like"/>
    <property type="match status" value="1"/>
</dbReference>
<dbReference type="InterPro" id="IPR043146">
    <property type="entry name" value="Penicillin_amidase_N_B-knob"/>
</dbReference>
<dbReference type="AlphaFoldDB" id="A0A6M1SY76"/>
<dbReference type="InterPro" id="IPR014395">
    <property type="entry name" value="Pen/GL7ACA/AHL_acylase"/>
</dbReference>
<evidence type="ECO:0000256" key="3">
    <source>
        <dbReference type="ARBA" id="ARBA00023145"/>
    </source>
</evidence>
<dbReference type="SUPFAM" id="SSF56235">
    <property type="entry name" value="N-terminal nucleophile aminohydrolases (Ntn hydrolases)"/>
    <property type="match status" value="1"/>
</dbReference>
<keyword evidence="6" id="KW-0472">Membrane</keyword>
<evidence type="ECO:0000256" key="2">
    <source>
        <dbReference type="ARBA" id="ARBA00022801"/>
    </source>
</evidence>
<keyword evidence="3" id="KW-0865">Zymogen</keyword>
<keyword evidence="2" id="KW-0378">Hydrolase</keyword>
<evidence type="ECO:0000256" key="6">
    <source>
        <dbReference type="SAM" id="Phobius"/>
    </source>
</evidence>
<dbReference type="RefSeq" id="WP_165141757.1">
    <property type="nucleotide sequence ID" value="NZ_JAALLT010000003.1"/>
</dbReference>
<sequence length="816" mass="93614">MKTFLKGALFLLVFIIGVSGIAIYWTFYRPLPDYNGTKELAGLNNDVEIHWDTFGVPHIYASNKEDLYRTAGYVHAQDRLWQMTLTQLAAEGRFAEFLGKELLPYDQLQRTIGFWRVAKRMEEQLSDSTRSLIQAYADGVNSYVKNHPKSLPIQFALADMEPIPWTVTHTLALSRLMAWDLNIPWKAEISYSLARQKLSDNQFRQLFPNEKLYAERQLSDSSTIHYAEMLIPMLKKQQELDKLLNKQGSLKGSNAWAVNGSKTDTGFPLLAGDPHLGLNMPGNWYEIHYNLNGKNLSGATLAGAPVIILGQNDSLAWSLTNIMLDDTDFFEEAINPQNSDQYVLDTLAGETLYEQFTVQREVIKIKNEDDTTFTRRLSKHGPVISNIYHDRELIDDRVITMQWTGLDVTNEMEALENMGWSQSFEEFQQALRSFRVPGQNIIYADKAGNIAQFAAANIPIRNPNQVLIREGWDPDQDWQGYIPFNRLPKSINPEQGWVANANNAILEENYSNYITAYWHGDYRYQRIRQYLSRNDIVNEQLFQLMQNDTYSALAEEVTGYILPVLESSQNENEYFETAISYLRNWDYTYSPSETAASIMDVFILELTRNVLEDELGKDVYDAFINYSGQPVRVITRLMRDGSSLFDNVNTQQEETMRMQIIAGMEEALQYLVDTRGPEPIEWRWEQIHTLTLKAPLFGEAAENDSAPVALKLIVNNMLNKGPFPVGGHSYSINNGEYRWTDPYDMVLGPSIRRIVDFSDLSSTLSILPTGQSGNPLSQYYGDQTESWLNGEYKFFYQDSSFFNESQYRSMRLTPPE</sequence>
<keyword evidence="6" id="KW-1133">Transmembrane helix</keyword>
<dbReference type="Pfam" id="PF01804">
    <property type="entry name" value="Penicil_amidase"/>
    <property type="match status" value="1"/>
</dbReference>
<feature type="binding site" evidence="5">
    <location>
        <position position="325"/>
    </location>
    <ligand>
        <name>Ca(2+)</name>
        <dbReference type="ChEBI" id="CHEBI:29108"/>
    </ligand>
</feature>
<feature type="transmembrane region" description="Helical" evidence="6">
    <location>
        <begin position="7"/>
        <end position="28"/>
    </location>
</feature>
<feature type="active site" description="Nucleophile" evidence="4">
    <location>
        <position position="253"/>
    </location>
</feature>
<comment type="caution">
    <text evidence="7">The sequence shown here is derived from an EMBL/GenBank/DDBJ whole genome shotgun (WGS) entry which is preliminary data.</text>
</comment>
<name>A0A6M1SY76_9BACT</name>
<dbReference type="GO" id="GO:0016811">
    <property type="term" value="F:hydrolase activity, acting on carbon-nitrogen (but not peptide) bonds, in linear amides"/>
    <property type="evidence" value="ECO:0007669"/>
    <property type="project" value="InterPro"/>
</dbReference>
<dbReference type="InterPro" id="IPR043147">
    <property type="entry name" value="Penicillin_amidase_A-knob"/>
</dbReference>
<dbReference type="Gene3D" id="3.60.20.10">
    <property type="entry name" value="Glutamine Phosphoribosylpyrophosphate, subunit 1, domain 1"/>
    <property type="match status" value="1"/>
</dbReference>
<dbReference type="Proteomes" id="UP000473278">
    <property type="component" value="Unassembled WGS sequence"/>
</dbReference>
<organism evidence="7 8">
    <name type="scientific">Halalkalibaculum roseum</name>
    <dbReference type="NCBI Taxonomy" id="2709311"/>
    <lineage>
        <taxon>Bacteria</taxon>
        <taxon>Pseudomonadati</taxon>
        <taxon>Balneolota</taxon>
        <taxon>Balneolia</taxon>
        <taxon>Balneolales</taxon>
        <taxon>Balneolaceae</taxon>
        <taxon>Halalkalibaculum</taxon>
    </lineage>
</organism>
<proteinExistence type="inferred from homology"/>
<dbReference type="Gene3D" id="1.10.1400.10">
    <property type="match status" value="1"/>
</dbReference>
<dbReference type="Gene3D" id="2.30.120.10">
    <property type="match status" value="1"/>
</dbReference>
<evidence type="ECO:0000256" key="5">
    <source>
        <dbReference type="PIRSR" id="PIRSR001227-2"/>
    </source>
</evidence>
<reference evidence="7 8" key="1">
    <citation type="submission" date="2020-02" db="EMBL/GenBank/DDBJ databases">
        <title>Balneolaceae bacterium YR4-1, complete genome.</title>
        <authorList>
            <person name="Li Y."/>
            <person name="Wu S."/>
        </authorList>
    </citation>
    <scope>NUCLEOTIDE SEQUENCE [LARGE SCALE GENOMIC DNA]</scope>
    <source>
        <strain evidence="7 8">YR4-1</strain>
    </source>
</reference>
<dbReference type="PIRSF" id="PIRSF001227">
    <property type="entry name" value="Pen_acylase"/>
    <property type="match status" value="1"/>
</dbReference>
<comment type="similarity">
    <text evidence="1">Belongs to the peptidase S45 family.</text>
</comment>
<dbReference type="Gene3D" id="1.10.439.10">
    <property type="entry name" value="Penicillin Amidohydrolase, domain 1"/>
    <property type="match status" value="1"/>
</dbReference>
<dbReference type="PANTHER" id="PTHR34218:SF4">
    <property type="entry name" value="ACYL-HOMOSERINE LACTONE ACYLASE QUIP"/>
    <property type="match status" value="1"/>
</dbReference>